<name>A0A9P4WWJ8_9PLEO</name>
<dbReference type="AlphaFoldDB" id="A0A9P4WWJ8"/>
<feature type="domain" description="DUF8212" evidence="1">
    <location>
        <begin position="113"/>
        <end position="177"/>
    </location>
</feature>
<comment type="caution">
    <text evidence="2">The sequence shown here is derived from an EMBL/GenBank/DDBJ whole genome shotgun (WGS) entry which is preliminary data.</text>
</comment>
<dbReference type="EMBL" id="SWKV01000011">
    <property type="protein sequence ID" value="KAF3043800.1"/>
    <property type="molecule type" value="Genomic_DNA"/>
</dbReference>
<evidence type="ECO:0000313" key="3">
    <source>
        <dbReference type="Proteomes" id="UP000758155"/>
    </source>
</evidence>
<accession>A0A9P4WWJ8</accession>
<dbReference type="OrthoDB" id="20872at2759"/>
<organism evidence="2 3">
    <name type="scientific">Didymella heteroderae</name>
    <dbReference type="NCBI Taxonomy" id="1769908"/>
    <lineage>
        <taxon>Eukaryota</taxon>
        <taxon>Fungi</taxon>
        <taxon>Dikarya</taxon>
        <taxon>Ascomycota</taxon>
        <taxon>Pezizomycotina</taxon>
        <taxon>Dothideomycetes</taxon>
        <taxon>Pleosporomycetidae</taxon>
        <taxon>Pleosporales</taxon>
        <taxon>Pleosporineae</taxon>
        <taxon>Didymellaceae</taxon>
        <taxon>Didymella</taxon>
    </lineage>
</organism>
<dbReference type="Pfam" id="PF26640">
    <property type="entry name" value="DUF8212"/>
    <property type="match status" value="1"/>
</dbReference>
<protein>
    <recommendedName>
        <fullName evidence="1">DUF8212 domain-containing protein</fullName>
    </recommendedName>
</protein>
<dbReference type="PANTHER" id="PTHR10622">
    <property type="entry name" value="HET DOMAIN-CONTAINING PROTEIN"/>
    <property type="match status" value="1"/>
</dbReference>
<gene>
    <name evidence="2" type="ORF">E8E12_010409</name>
</gene>
<dbReference type="InterPro" id="IPR058525">
    <property type="entry name" value="DUF8212"/>
</dbReference>
<evidence type="ECO:0000313" key="2">
    <source>
        <dbReference type="EMBL" id="KAF3043800.1"/>
    </source>
</evidence>
<keyword evidence="3" id="KW-1185">Reference proteome</keyword>
<evidence type="ECO:0000259" key="1">
    <source>
        <dbReference type="Pfam" id="PF26640"/>
    </source>
</evidence>
<dbReference type="PANTHER" id="PTHR10622:SF10">
    <property type="entry name" value="HET DOMAIN-CONTAINING PROTEIN"/>
    <property type="match status" value="1"/>
</dbReference>
<proteinExistence type="predicted"/>
<reference evidence="2" key="1">
    <citation type="submission" date="2019-04" db="EMBL/GenBank/DDBJ databases">
        <title>Sequencing of skin fungus with MAO and IRED activity.</title>
        <authorList>
            <person name="Marsaioli A.J."/>
            <person name="Bonatto J.M.C."/>
            <person name="Reis Junior O."/>
        </authorList>
    </citation>
    <scope>NUCLEOTIDE SEQUENCE</scope>
    <source>
        <strain evidence="2">28M1</strain>
    </source>
</reference>
<dbReference type="Proteomes" id="UP000758155">
    <property type="component" value="Unassembled WGS sequence"/>
</dbReference>
<sequence>MFMSDLKDRRGQQSEWFERGWTLQELLAPQKMQFYDKRWKFMGTRNELAVTVGKVAGISSDYLNGRRLLEEASCATIMSWMAGRVTQKVEDIAYSLIGLFDVYLEPIYGEGTKAFVRLQDAIMKEFGRFDESLFAWERPKDSLLRCYRNQPRTHHFEQNKWGLLAPSPDCFERTGDVFIDKGRVEMRPEGGFQKSHQGLFFSLPSKEVKHRFGGPRNEISLPLNCWRFGNHGVLETIVLKLARIPDGEIFRIRCDQLDSQTGAKISHKGGVIIAVAQPQLGQTRV</sequence>